<dbReference type="FunCoup" id="A0A7G1G412">
    <property type="interactions" value="252"/>
</dbReference>
<dbReference type="AlphaFoldDB" id="A0A7G1G412"/>
<evidence type="ECO:0000256" key="4">
    <source>
        <dbReference type="ARBA" id="ARBA00022801"/>
    </source>
</evidence>
<protein>
    <recommendedName>
        <fullName evidence="5">Putative pre-16S rRNA nuclease</fullName>
        <ecNumber evidence="5">3.1.-.-</ecNumber>
    </recommendedName>
</protein>
<evidence type="ECO:0000313" key="8">
    <source>
        <dbReference type="Proteomes" id="UP000516361"/>
    </source>
</evidence>
<dbReference type="GO" id="GO:0016788">
    <property type="term" value="F:hydrolase activity, acting on ester bonds"/>
    <property type="evidence" value="ECO:0007669"/>
    <property type="project" value="UniProtKB-UniRule"/>
</dbReference>
<evidence type="ECO:0000256" key="5">
    <source>
        <dbReference type="HAMAP-Rule" id="MF_00651"/>
    </source>
</evidence>
<comment type="similarity">
    <text evidence="5">Belongs to the YqgF HJR family.</text>
</comment>
<dbReference type="NCBIfam" id="TIGR00250">
    <property type="entry name" value="RNAse_H_YqgF"/>
    <property type="match status" value="1"/>
</dbReference>
<dbReference type="SUPFAM" id="SSF53098">
    <property type="entry name" value="Ribonuclease H-like"/>
    <property type="match status" value="1"/>
</dbReference>
<accession>A0A7G1G412</accession>
<dbReference type="InterPro" id="IPR012337">
    <property type="entry name" value="RNaseH-like_sf"/>
</dbReference>
<keyword evidence="3 5" id="KW-0540">Nuclease</keyword>
<comment type="function">
    <text evidence="5">Could be a nuclease involved in processing of the 5'-end of pre-16S rRNA.</text>
</comment>
<keyword evidence="8" id="KW-1185">Reference proteome</keyword>
<evidence type="ECO:0000256" key="3">
    <source>
        <dbReference type="ARBA" id="ARBA00022722"/>
    </source>
</evidence>
<organism evidence="7 8">
    <name type="scientific">Tepiditoga spiralis</name>
    <dbReference type="NCBI Taxonomy" id="2108365"/>
    <lineage>
        <taxon>Bacteria</taxon>
        <taxon>Thermotogati</taxon>
        <taxon>Thermotogota</taxon>
        <taxon>Thermotogae</taxon>
        <taxon>Petrotogales</taxon>
        <taxon>Petrotogaceae</taxon>
        <taxon>Tepiditoga</taxon>
    </lineage>
</organism>
<feature type="domain" description="YqgF/RNase H-like" evidence="6">
    <location>
        <begin position="1"/>
        <end position="95"/>
    </location>
</feature>
<evidence type="ECO:0000256" key="2">
    <source>
        <dbReference type="ARBA" id="ARBA00022517"/>
    </source>
</evidence>
<dbReference type="SMART" id="SM00732">
    <property type="entry name" value="YqgFc"/>
    <property type="match status" value="1"/>
</dbReference>
<proteinExistence type="inferred from homology"/>
<dbReference type="InterPro" id="IPR037027">
    <property type="entry name" value="YqgF/RNaseH-like_dom_sf"/>
</dbReference>
<dbReference type="HAMAP" id="MF_00651">
    <property type="entry name" value="Nuclease_YqgF"/>
    <property type="match status" value="1"/>
</dbReference>
<dbReference type="InParanoid" id="A0A7G1G412"/>
<dbReference type="InterPro" id="IPR006641">
    <property type="entry name" value="YqgF/RNaseH-like_dom"/>
</dbReference>
<dbReference type="KEGG" id="ocy:OSSY52_00870"/>
<dbReference type="EC" id="3.1.-.-" evidence="5"/>
<keyword evidence="4 5" id="KW-0378">Hydrolase</keyword>
<dbReference type="GO" id="GO:0004518">
    <property type="term" value="F:nuclease activity"/>
    <property type="evidence" value="ECO:0007669"/>
    <property type="project" value="UniProtKB-KW"/>
</dbReference>
<dbReference type="GO" id="GO:0000967">
    <property type="term" value="P:rRNA 5'-end processing"/>
    <property type="evidence" value="ECO:0007669"/>
    <property type="project" value="UniProtKB-UniRule"/>
</dbReference>
<dbReference type="EMBL" id="AP018712">
    <property type="protein sequence ID" value="BBE29946.1"/>
    <property type="molecule type" value="Genomic_DNA"/>
</dbReference>
<evidence type="ECO:0000256" key="1">
    <source>
        <dbReference type="ARBA" id="ARBA00022490"/>
    </source>
</evidence>
<dbReference type="RefSeq" id="WP_190615089.1">
    <property type="nucleotide sequence ID" value="NZ_AP018712.1"/>
</dbReference>
<reference evidence="7 8" key="1">
    <citation type="submission" date="2018-06" db="EMBL/GenBank/DDBJ databases">
        <title>Genome sequencing of Oceanotoga sp. sy52.</title>
        <authorList>
            <person name="Mori K."/>
        </authorList>
    </citation>
    <scope>NUCLEOTIDE SEQUENCE [LARGE SCALE GENOMIC DNA]</scope>
    <source>
        <strain evidence="8">sy52</strain>
    </source>
</reference>
<keyword evidence="1 5" id="KW-0963">Cytoplasm</keyword>
<sequence>MKILGIDHGQKKCGIANAVFNIASPYKTVLNNELITFFKKEGVNKDTIIVYGLPLSMSGRFSNQTYNVIKSAIEVKTTYGCKIIFIDERLTSKTLFTELKGVVKSKKIKKTKDQNSSSLILSVYLANKNAGIELKEKKVYNIVHQIKSKKTLVYETAIKNIKDIENFYIFTKDPWIFWYYFSQGIKSINIEKDLEEYDVLICSEEKNIDLKYNEKMCL</sequence>
<dbReference type="Gene3D" id="3.30.420.140">
    <property type="entry name" value="YqgF/RNase H-like domain"/>
    <property type="match status" value="1"/>
</dbReference>
<dbReference type="InterPro" id="IPR005227">
    <property type="entry name" value="YqgF"/>
</dbReference>
<comment type="subcellular location">
    <subcellularLocation>
        <location evidence="5">Cytoplasm</location>
    </subcellularLocation>
</comment>
<name>A0A7G1G412_9BACT</name>
<dbReference type="Proteomes" id="UP000516361">
    <property type="component" value="Chromosome"/>
</dbReference>
<dbReference type="PANTHER" id="PTHR33317">
    <property type="entry name" value="POLYNUCLEOTIDYL TRANSFERASE, RIBONUCLEASE H-LIKE SUPERFAMILY PROTEIN"/>
    <property type="match status" value="1"/>
</dbReference>
<gene>
    <name evidence="7" type="ORF">OSSY52_00870</name>
</gene>
<keyword evidence="2 5" id="KW-0690">Ribosome biogenesis</keyword>
<dbReference type="CDD" id="cd16964">
    <property type="entry name" value="YqgF"/>
    <property type="match status" value="1"/>
</dbReference>
<evidence type="ECO:0000313" key="7">
    <source>
        <dbReference type="EMBL" id="BBE29946.1"/>
    </source>
</evidence>
<dbReference type="Pfam" id="PF03652">
    <property type="entry name" value="RuvX"/>
    <property type="match status" value="1"/>
</dbReference>
<evidence type="ECO:0000259" key="6">
    <source>
        <dbReference type="SMART" id="SM00732"/>
    </source>
</evidence>
<dbReference type="PANTHER" id="PTHR33317:SF4">
    <property type="entry name" value="POLYNUCLEOTIDYL TRANSFERASE, RIBONUCLEASE H-LIKE SUPERFAMILY PROTEIN"/>
    <property type="match status" value="1"/>
</dbReference>
<dbReference type="GO" id="GO:0005829">
    <property type="term" value="C:cytosol"/>
    <property type="evidence" value="ECO:0007669"/>
    <property type="project" value="TreeGrafter"/>
</dbReference>